<organism evidence="1 2">
    <name type="scientific">Stutzerimonas tarimensis</name>
    <dbReference type="NCBI Taxonomy" id="1507735"/>
    <lineage>
        <taxon>Bacteria</taxon>
        <taxon>Pseudomonadati</taxon>
        <taxon>Pseudomonadota</taxon>
        <taxon>Gammaproteobacteria</taxon>
        <taxon>Pseudomonadales</taxon>
        <taxon>Pseudomonadaceae</taxon>
        <taxon>Stutzerimonas</taxon>
    </lineage>
</organism>
<evidence type="ECO:0000313" key="2">
    <source>
        <dbReference type="Proteomes" id="UP001595630"/>
    </source>
</evidence>
<reference evidence="2" key="1">
    <citation type="journal article" date="2019" name="Int. J. Syst. Evol. Microbiol.">
        <title>The Global Catalogue of Microorganisms (GCM) 10K type strain sequencing project: providing services to taxonomists for standard genome sequencing and annotation.</title>
        <authorList>
            <consortium name="The Broad Institute Genomics Platform"/>
            <consortium name="The Broad Institute Genome Sequencing Center for Infectious Disease"/>
            <person name="Wu L."/>
            <person name="Ma J."/>
        </authorList>
    </citation>
    <scope>NUCLEOTIDE SEQUENCE [LARGE SCALE GENOMIC DNA]</scope>
    <source>
        <strain evidence="2">KCTC 42447</strain>
    </source>
</reference>
<dbReference type="RefSeq" id="WP_386361707.1">
    <property type="nucleotide sequence ID" value="NZ_JBHRXZ010000012.1"/>
</dbReference>
<sequence length="106" mass="11811">MSLPLTTSSDLAARKELVRLRMEMHRQQLLYNAQPLANPFDRVKGMLSGRRSKGHHSTSKGPMVIAATLALSLFGRRLGKLGILARLGLTLYPLLKAQALLVRKRH</sequence>
<dbReference type="Proteomes" id="UP001595630">
    <property type="component" value="Unassembled WGS sequence"/>
</dbReference>
<comment type="caution">
    <text evidence="1">The sequence shown here is derived from an EMBL/GenBank/DDBJ whole genome shotgun (WGS) entry which is preliminary data.</text>
</comment>
<gene>
    <name evidence="1" type="ORF">ACFOMF_04665</name>
</gene>
<accession>A0ABV7T2Z8</accession>
<proteinExistence type="predicted"/>
<protein>
    <submittedName>
        <fullName evidence="1">Uncharacterized protein</fullName>
    </submittedName>
</protein>
<dbReference type="EMBL" id="JBHRXZ010000012">
    <property type="protein sequence ID" value="MFC3607074.1"/>
    <property type="molecule type" value="Genomic_DNA"/>
</dbReference>
<name>A0ABV7T2Z8_9GAMM</name>
<evidence type="ECO:0000313" key="1">
    <source>
        <dbReference type="EMBL" id="MFC3607074.1"/>
    </source>
</evidence>
<keyword evidence="2" id="KW-1185">Reference proteome</keyword>